<evidence type="ECO:0000259" key="1">
    <source>
        <dbReference type="Pfam" id="PF18942"/>
    </source>
</evidence>
<reference evidence="3" key="1">
    <citation type="journal article" date="2019" name="Int. J. Syst. Evol. Microbiol.">
        <title>The Global Catalogue of Microorganisms (GCM) 10K type strain sequencing project: providing services to taxonomists for standard genome sequencing and annotation.</title>
        <authorList>
            <consortium name="The Broad Institute Genomics Platform"/>
            <consortium name="The Broad Institute Genome Sequencing Center for Infectious Disease"/>
            <person name="Wu L."/>
            <person name="Ma J."/>
        </authorList>
    </citation>
    <scope>NUCLEOTIDE SEQUENCE [LARGE SCALE GENOMIC DNA]</scope>
    <source>
        <strain evidence="3">CCUG 52468</strain>
    </source>
</reference>
<dbReference type="Pfam" id="PF18942">
    <property type="entry name" value="DUF5689"/>
    <property type="match status" value="1"/>
</dbReference>
<name>A0ABW3RKU7_9SPHI</name>
<feature type="domain" description="DUF5689" evidence="1">
    <location>
        <begin position="40"/>
        <end position="170"/>
    </location>
</feature>
<comment type="caution">
    <text evidence="2">The sequence shown here is derived from an EMBL/GenBank/DDBJ whole genome shotgun (WGS) entry which is preliminary data.</text>
</comment>
<dbReference type="PROSITE" id="PS51257">
    <property type="entry name" value="PROKAR_LIPOPROTEIN"/>
    <property type="match status" value="1"/>
</dbReference>
<dbReference type="EMBL" id="JBHTKY010000010">
    <property type="protein sequence ID" value="MFD1165693.1"/>
    <property type="molecule type" value="Genomic_DNA"/>
</dbReference>
<evidence type="ECO:0000313" key="3">
    <source>
        <dbReference type="Proteomes" id="UP001597205"/>
    </source>
</evidence>
<dbReference type="RefSeq" id="WP_380895882.1">
    <property type="nucleotide sequence ID" value="NZ_JBHTKY010000010.1"/>
</dbReference>
<dbReference type="Proteomes" id="UP001597205">
    <property type="component" value="Unassembled WGS sequence"/>
</dbReference>
<gene>
    <name evidence="2" type="ORF">ACFQ2C_08780</name>
</gene>
<protein>
    <submittedName>
        <fullName evidence="2">DUF5689 domain-containing protein</fullName>
    </submittedName>
</protein>
<accession>A0ABW3RKU7</accession>
<organism evidence="2 3">
    <name type="scientific">Sphingobacterium daejeonense</name>
    <dbReference type="NCBI Taxonomy" id="371142"/>
    <lineage>
        <taxon>Bacteria</taxon>
        <taxon>Pseudomonadati</taxon>
        <taxon>Bacteroidota</taxon>
        <taxon>Sphingobacteriia</taxon>
        <taxon>Sphingobacteriales</taxon>
        <taxon>Sphingobacteriaceae</taxon>
        <taxon>Sphingobacterium</taxon>
    </lineage>
</organism>
<evidence type="ECO:0000313" key="2">
    <source>
        <dbReference type="EMBL" id="MFD1165693.1"/>
    </source>
</evidence>
<sequence>MKNIFLKITFAILLISSIIGCVKTNYPGGVVSPYIGLYDVRAIFKGKPVQLNVQSLGGSSKIAVTVISDHQADNLPKDLLIVQDKRRLNFNRGIAINIGSDAKSYVPGDSLIIDIEGSTLDRVDGILQIKNITNNKISKVASDRPVAVTLTNTARIAANPDHFESTLVALVKAGVGYTPKEGQVISGDFEINDGFGTINVQTDPNSPIAKLPQLRMANYFGIILIKKDGDKLVPYHRLRSSKDLIELKSVYKTPKVIITGWMNDPAGSDSNHEYMQFMATEDIDFSKTPMSVVTNNNATRARPTGVPQKGWATGGMRTYKFDLTKGKVQKGKLFYVGGSNKLINGNGSTSIKEANWIQSYDYSKNNGFDFGNRTSNLLANSGFAYGIAIFEGTKIDDKSIPEDVVFVATGGSLYADNKGYRIANTDVYDIINPLTLEEQPFYRSGTNTNAHTYNTPANLGHFNYMGGEYNLTLGRWTKVRVKHNPILTKQSLLSEIEDPEFLTKLVE</sequence>
<dbReference type="InterPro" id="IPR043744">
    <property type="entry name" value="DUF5689"/>
</dbReference>
<proteinExistence type="predicted"/>
<keyword evidence="3" id="KW-1185">Reference proteome</keyword>